<dbReference type="Pfam" id="PF00931">
    <property type="entry name" value="NB-ARC"/>
    <property type="match status" value="1"/>
</dbReference>
<dbReference type="InterPro" id="IPR011990">
    <property type="entry name" value="TPR-like_helical_dom_sf"/>
</dbReference>
<dbReference type="SUPFAM" id="SSF52540">
    <property type="entry name" value="P-loop containing nucleoside triphosphate hydrolases"/>
    <property type="match status" value="1"/>
</dbReference>
<organism evidence="2 3">
    <name type="scientific">Mycena albidolilacea</name>
    <dbReference type="NCBI Taxonomy" id="1033008"/>
    <lineage>
        <taxon>Eukaryota</taxon>
        <taxon>Fungi</taxon>
        <taxon>Dikarya</taxon>
        <taxon>Basidiomycota</taxon>
        <taxon>Agaricomycotina</taxon>
        <taxon>Agaricomycetes</taxon>
        <taxon>Agaricomycetidae</taxon>
        <taxon>Agaricales</taxon>
        <taxon>Marasmiineae</taxon>
        <taxon>Mycenaceae</taxon>
        <taxon>Mycena</taxon>
    </lineage>
</organism>
<evidence type="ECO:0000313" key="2">
    <source>
        <dbReference type="EMBL" id="KAJ7362591.1"/>
    </source>
</evidence>
<reference evidence="2" key="1">
    <citation type="submission" date="2023-03" db="EMBL/GenBank/DDBJ databases">
        <title>Massive genome expansion in bonnet fungi (Mycena s.s.) driven by repeated elements and novel gene families across ecological guilds.</title>
        <authorList>
            <consortium name="Lawrence Berkeley National Laboratory"/>
            <person name="Harder C.B."/>
            <person name="Miyauchi S."/>
            <person name="Viragh M."/>
            <person name="Kuo A."/>
            <person name="Thoen E."/>
            <person name="Andreopoulos B."/>
            <person name="Lu D."/>
            <person name="Skrede I."/>
            <person name="Drula E."/>
            <person name="Henrissat B."/>
            <person name="Morin E."/>
            <person name="Kohler A."/>
            <person name="Barry K."/>
            <person name="LaButti K."/>
            <person name="Morin E."/>
            <person name="Salamov A."/>
            <person name="Lipzen A."/>
            <person name="Mereny Z."/>
            <person name="Hegedus B."/>
            <person name="Baldrian P."/>
            <person name="Stursova M."/>
            <person name="Weitz H."/>
            <person name="Taylor A."/>
            <person name="Grigoriev I.V."/>
            <person name="Nagy L.G."/>
            <person name="Martin F."/>
            <person name="Kauserud H."/>
        </authorList>
    </citation>
    <scope>NUCLEOTIDE SEQUENCE</scope>
    <source>
        <strain evidence="2">CBHHK002</strain>
    </source>
</reference>
<dbReference type="InterPro" id="IPR027417">
    <property type="entry name" value="P-loop_NTPase"/>
</dbReference>
<dbReference type="Gene3D" id="3.40.50.300">
    <property type="entry name" value="P-loop containing nucleotide triphosphate hydrolases"/>
    <property type="match status" value="1"/>
</dbReference>
<dbReference type="EMBL" id="JARIHO010000004">
    <property type="protein sequence ID" value="KAJ7362591.1"/>
    <property type="molecule type" value="Genomic_DNA"/>
</dbReference>
<dbReference type="Gene3D" id="1.25.40.10">
    <property type="entry name" value="Tetratricopeptide repeat domain"/>
    <property type="match status" value="1"/>
</dbReference>
<dbReference type="PANTHER" id="PTHR47691">
    <property type="entry name" value="REGULATOR-RELATED"/>
    <property type="match status" value="1"/>
</dbReference>
<proteinExistence type="predicted"/>
<dbReference type="SUPFAM" id="SSF48452">
    <property type="entry name" value="TPR-like"/>
    <property type="match status" value="1"/>
</dbReference>
<dbReference type="CDD" id="cd21037">
    <property type="entry name" value="MLKL_NTD"/>
    <property type="match status" value="1"/>
</dbReference>
<accession>A0AAD7F0J3</accession>
<evidence type="ECO:0000259" key="1">
    <source>
        <dbReference type="Pfam" id="PF00931"/>
    </source>
</evidence>
<dbReference type="InterPro" id="IPR059179">
    <property type="entry name" value="MLKL-like_MCAfunc"/>
</dbReference>
<dbReference type="Proteomes" id="UP001218218">
    <property type="component" value="Unassembled WGS sequence"/>
</dbReference>
<dbReference type="PANTHER" id="PTHR47691:SF3">
    <property type="entry name" value="HTH-TYPE TRANSCRIPTIONAL REGULATOR RV0890C-RELATED"/>
    <property type="match status" value="1"/>
</dbReference>
<protein>
    <recommendedName>
        <fullName evidence="1">NB-ARC domain-containing protein</fullName>
    </recommendedName>
</protein>
<keyword evidence="3" id="KW-1185">Reference proteome</keyword>
<feature type="domain" description="NB-ARC" evidence="1">
    <location>
        <begin position="197"/>
        <end position="269"/>
    </location>
</feature>
<dbReference type="AlphaFoldDB" id="A0AAD7F0J3"/>
<sequence length="858" mass="97334">MPRQSTLTESRVTSIVQCLTPALTLLKELNDAFGPPFILPITNTIESLISMTQLMEKIHPVLYAMIGLYMKSETVNSLPPIMLENIGKFMETLRKIYAFLEAQQDGNKLKHLFCYNEMQNLLQGCHARLDQAAEVFKITARPAMISEIDAIKKTTQLTYEELLELIQTQSEASTISDRLLPGHLQLRPKIFHGRELEVDNIMKMLGQDSPRIAILGGGGMGKTILARAVLHHPDTSAKFEERLFVSAESATTSIELAALIGLHVGLNQELISHNLLFLWELIQSRGGIEEVLALLTALKHLALIPLSAEPAHQTFMEITDNVYKNEEIEQILQFTDNMPLAMDLIAHLSDYEGLTNVLAQWDTEKTALLSVGPRITSNSKELLRLLSILPDGLSDAELVQSTLPIPNILSCKTVLLATSLAFRTAIGDFEHVRQFLPPSMALVQCLRKLFYALLELYKKYDGEQLGQDHWTWCFATDRVDSTHCIWTQDDNYLMIQFMTQVLLLHYCFPPFDGEQIITQGIIILELVNNPPLESKFYDAVGSYILNHKYDLPQASQFFQRALKLAKMCSDSSLIWNVLINIASLQWMTGEYYAAQAHASEVQRLSQFSANLYHEARALQIEAQCLTSLGNFKESRDLLHRSRVMLGICGLADGNHDHSILLLQGEVHLKKSEYAEARNIYNQIIETHSPEQEPFSYALSLVNLAHIDTLCGDTVDAYCKLNKGIDIFRHQIDQTGNFSLTMFEADIELTEEKLEPAKVKFEESLTFLWGKDNEVELFCLGRLADIRAWPARERHSRWPVMYCGYAYKYKHKLELHKPNVFLGDVFLATKDDETATNLSILWPWRDSPTWMYITVGHNA</sequence>
<dbReference type="InterPro" id="IPR002182">
    <property type="entry name" value="NB-ARC"/>
</dbReference>
<name>A0AAD7F0J3_9AGAR</name>
<gene>
    <name evidence="2" type="ORF">DFH08DRAFT_799615</name>
</gene>
<evidence type="ECO:0000313" key="3">
    <source>
        <dbReference type="Proteomes" id="UP001218218"/>
    </source>
</evidence>
<comment type="caution">
    <text evidence="2">The sequence shown here is derived from an EMBL/GenBank/DDBJ whole genome shotgun (WGS) entry which is preliminary data.</text>
</comment>